<reference evidence="2 3" key="1">
    <citation type="journal article" date="2016" name="Sci. Rep.">
        <title>The Dendrobium catenatum Lindl. genome sequence provides insights into polysaccharide synthase, floral development and adaptive evolution.</title>
        <authorList>
            <person name="Zhang G.Q."/>
            <person name="Xu Q."/>
            <person name="Bian C."/>
            <person name="Tsai W.C."/>
            <person name="Yeh C.M."/>
            <person name="Liu K.W."/>
            <person name="Yoshida K."/>
            <person name="Zhang L.S."/>
            <person name="Chang S.B."/>
            <person name="Chen F."/>
            <person name="Shi Y."/>
            <person name="Su Y.Y."/>
            <person name="Zhang Y.Q."/>
            <person name="Chen L.J."/>
            <person name="Yin Y."/>
            <person name="Lin M."/>
            <person name="Huang H."/>
            <person name="Deng H."/>
            <person name="Wang Z.W."/>
            <person name="Zhu S.L."/>
            <person name="Zhao X."/>
            <person name="Deng C."/>
            <person name="Niu S.C."/>
            <person name="Huang J."/>
            <person name="Wang M."/>
            <person name="Liu G.H."/>
            <person name="Yang H.J."/>
            <person name="Xiao X.J."/>
            <person name="Hsiao Y.Y."/>
            <person name="Wu W.L."/>
            <person name="Chen Y.Y."/>
            <person name="Mitsuda N."/>
            <person name="Ohme-Takagi M."/>
            <person name="Luo Y.B."/>
            <person name="Van de Peer Y."/>
            <person name="Liu Z.J."/>
        </authorList>
    </citation>
    <scope>NUCLEOTIDE SEQUENCE [LARGE SCALE GENOMIC DNA]</scope>
    <source>
        <tissue evidence="2">The whole plant</tissue>
    </source>
</reference>
<dbReference type="EMBL" id="KZ502211">
    <property type="protein sequence ID" value="PKU81862.1"/>
    <property type="molecule type" value="Genomic_DNA"/>
</dbReference>
<name>A0A2I0X1S7_9ASPA</name>
<keyword evidence="3" id="KW-1185">Reference proteome</keyword>
<evidence type="ECO:0000313" key="3">
    <source>
        <dbReference type="Proteomes" id="UP000233837"/>
    </source>
</evidence>
<accession>A0A2I0X1S7</accession>
<organism evidence="2 3">
    <name type="scientific">Dendrobium catenatum</name>
    <dbReference type="NCBI Taxonomy" id="906689"/>
    <lineage>
        <taxon>Eukaryota</taxon>
        <taxon>Viridiplantae</taxon>
        <taxon>Streptophyta</taxon>
        <taxon>Embryophyta</taxon>
        <taxon>Tracheophyta</taxon>
        <taxon>Spermatophyta</taxon>
        <taxon>Magnoliopsida</taxon>
        <taxon>Liliopsida</taxon>
        <taxon>Asparagales</taxon>
        <taxon>Orchidaceae</taxon>
        <taxon>Epidendroideae</taxon>
        <taxon>Malaxideae</taxon>
        <taxon>Dendrobiinae</taxon>
        <taxon>Dendrobium</taxon>
    </lineage>
</organism>
<gene>
    <name evidence="2" type="ORF">MA16_Dca003878</name>
</gene>
<feature type="region of interest" description="Disordered" evidence="1">
    <location>
        <begin position="1"/>
        <end position="22"/>
    </location>
</feature>
<evidence type="ECO:0000256" key="1">
    <source>
        <dbReference type="SAM" id="MobiDB-lite"/>
    </source>
</evidence>
<evidence type="ECO:0000313" key="2">
    <source>
        <dbReference type="EMBL" id="PKU81862.1"/>
    </source>
</evidence>
<sequence>MEDELRGSELEDTAFHGDADHTLQPKHLRLLRAIAGRNGEPIFADNPRRSAGEKRLPWEPRAVYERLRHRYEKKPLGVSDFLLHGTIRRGPGAGD</sequence>
<reference evidence="2 3" key="2">
    <citation type="journal article" date="2017" name="Nature">
        <title>The Apostasia genome and the evolution of orchids.</title>
        <authorList>
            <person name="Zhang G.Q."/>
            <person name="Liu K.W."/>
            <person name="Li Z."/>
            <person name="Lohaus R."/>
            <person name="Hsiao Y.Y."/>
            <person name="Niu S.C."/>
            <person name="Wang J.Y."/>
            <person name="Lin Y.C."/>
            <person name="Xu Q."/>
            <person name="Chen L.J."/>
            <person name="Yoshida K."/>
            <person name="Fujiwara S."/>
            <person name="Wang Z.W."/>
            <person name="Zhang Y.Q."/>
            <person name="Mitsuda N."/>
            <person name="Wang M."/>
            <person name="Liu G.H."/>
            <person name="Pecoraro L."/>
            <person name="Huang H.X."/>
            <person name="Xiao X.J."/>
            <person name="Lin M."/>
            <person name="Wu X.Y."/>
            <person name="Wu W.L."/>
            <person name="Chen Y.Y."/>
            <person name="Chang S.B."/>
            <person name="Sakamoto S."/>
            <person name="Ohme-Takagi M."/>
            <person name="Yagi M."/>
            <person name="Zeng S.J."/>
            <person name="Shen C.Y."/>
            <person name="Yeh C.M."/>
            <person name="Luo Y.B."/>
            <person name="Tsai W.C."/>
            <person name="Van de Peer Y."/>
            <person name="Liu Z.J."/>
        </authorList>
    </citation>
    <scope>NUCLEOTIDE SEQUENCE [LARGE SCALE GENOMIC DNA]</scope>
    <source>
        <tissue evidence="2">The whole plant</tissue>
    </source>
</reference>
<proteinExistence type="predicted"/>
<dbReference type="Proteomes" id="UP000233837">
    <property type="component" value="Unassembled WGS sequence"/>
</dbReference>
<dbReference type="AlphaFoldDB" id="A0A2I0X1S7"/>
<protein>
    <submittedName>
        <fullName evidence="2">Uncharacterized protein</fullName>
    </submittedName>
</protein>